<evidence type="ECO:0000313" key="3">
    <source>
        <dbReference type="Proteomes" id="UP000078544"/>
    </source>
</evidence>
<comment type="caution">
    <text evidence="2">The sequence shown here is derived from an EMBL/GenBank/DDBJ whole genome shotgun (WGS) entry which is preliminary data.</text>
</comment>
<evidence type="ECO:0000256" key="1">
    <source>
        <dbReference type="SAM" id="SignalP"/>
    </source>
</evidence>
<accession>A0A167XKE4</accession>
<dbReference type="AlphaFoldDB" id="A0A167XKE4"/>
<dbReference type="Proteomes" id="UP000078544">
    <property type="component" value="Unassembled WGS sequence"/>
</dbReference>
<keyword evidence="1" id="KW-0732">Signal</keyword>
<sequence length="113" mass="11610">MHPAPVLALLVSLMSSGGLSMTIRAFNGDKCTGGSSVINIPKDQCRATDGAAGIRSFRVVNRGKDGQQATFYAGASCVGEQRSVSMASLSSSGACITLNFKAISVAATEVEHD</sequence>
<reference evidence="2 3" key="1">
    <citation type="journal article" date="2016" name="Genome Biol. Evol.">
        <title>Divergent and convergent evolution of fungal pathogenicity.</title>
        <authorList>
            <person name="Shang Y."/>
            <person name="Xiao G."/>
            <person name="Zheng P."/>
            <person name="Cen K."/>
            <person name="Zhan S."/>
            <person name="Wang C."/>
        </authorList>
    </citation>
    <scope>NUCLEOTIDE SEQUENCE [LARGE SCALE GENOMIC DNA]</scope>
    <source>
        <strain evidence="2 3">RCEF 2490</strain>
    </source>
</reference>
<evidence type="ECO:0000313" key="2">
    <source>
        <dbReference type="EMBL" id="KZZ90192.1"/>
    </source>
</evidence>
<name>A0A167XKE4_9HYPO</name>
<dbReference type="EMBL" id="AZGY01000022">
    <property type="protein sequence ID" value="KZZ90192.1"/>
    <property type="molecule type" value="Genomic_DNA"/>
</dbReference>
<feature type="chain" id="PRO_5007894423" evidence="1">
    <location>
        <begin position="21"/>
        <end position="113"/>
    </location>
</feature>
<gene>
    <name evidence="2" type="ORF">AAL_07293</name>
</gene>
<proteinExistence type="predicted"/>
<protein>
    <submittedName>
        <fullName evidence="2">Uncharacterized protein</fullName>
    </submittedName>
</protein>
<keyword evidence="3" id="KW-1185">Reference proteome</keyword>
<feature type="signal peptide" evidence="1">
    <location>
        <begin position="1"/>
        <end position="20"/>
    </location>
</feature>
<organism evidence="2 3">
    <name type="scientific">Moelleriella libera RCEF 2490</name>
    <dbReference type="NCBI Taxonomy" id="1081109"/>
    <lineage>
        <taxon>Eukaryota</taxon>
        <taxon>Fungi</taxon>
        <taxon>Dikarya</taxon>
        <taxon>Ascomycota</taxon>
        <taxon>Pezizomycotina</taxon>
        <taxon>Sordariomycetes</taxon>
        <taxon>Hypocreomycetidae</taxon>
        <taxon>Hypocreales</taxon>
        <taxon>Clavicipitaceae</taxon>
        <taxon>Moelleriella</taxon>
    </lineage>
</organism>